<comment type="caution">
    <text evidence="8">The sequence shown here is derived from an EMBL/GenBank/DDBJ whole genome shotgun (WGS) entry which is preliminary data.</text>
</comment>
<keyword evidence="4 6" id="KW-0472">Membrane</keyword>
<evidence type="ECO:0000256" key="3">
    <source>
        <dbReference type="ARBA" id="ARBA00022989"/>
    </source>
</evidence>
<feature type="transmembrane region" description="Helical" evidence="6">
    <location>
        <begin position="20"/>
        <end position="41"/>
    </location>
</feature>
<evidence type="ECO:0000256" key="2">
    <source>
        <dbReference type="ARBA" id="ARBA00022692"/>
    </source>
</evidence>
<dbReference type="GO" id="GO:0016020">
    <property type="term" value="C:membrane"/>
    <property type="evidence" value="ECO:0007669"/>
    <property type="project" value="UniProtKB-SubCell"/>
</dbReference>
<accession>A0AAD9MXF7</accession>
<feature type="compositionally biased region" description="Acidic residues" evidence="5">
    <location>
        <begin position="493"/>
        <end position="504"/>
    </location>
</feature>
<sequence length="706" mass="80081">MPWAIRDPMPVVTLKEYDIVIYSLGGAHNLFSLLVLITYFLSNHPTLPSFAGLKSKFRNICKSKKVEKEEEEEKVHESKLEVKFFSFTTLYYLIFLGLSVAGTVFQGYFFAFHLLNIVNNNQLLKGVIQAVTQNGRSLLWVAVLGFVVFYLYALISFALLRSSFDPESDMYCATLWQCTVTIIRYGLIGDIFENLVSHKAENTFFKFGFLVIYHLSFFIFITTIGLNIIFGIIVDTFSELRDLKWTAERDMRDTCFICSRNSYDFEHHGKGFDHHIAYEHHIWAYIFFFIHLHDTKQSDYTALELFVFRLLTQDKYDFFPLNRALSLTLMDEDSTESKVDDLLRYVMLLVDRQKEEDAKKKREGERQKQLRWLEEHRNAMSVPDSLDTGDSNGRINRVPSFGARNSQMFKQKRWQRGSKSYQAADSVDTQDSNTTAPGNKFRDSFHQDIYGPHDIPPPPPALMHQSTVDTLPLDSEPRSPPPRAHRVTPLDDLYPDPEELEPGFEDIPPPQESIPMDDSVHLIDFEDGERDEGDDDLYKLPRHLIRTPSPPGHLDRTTSTSPSTSVSIPRQPSLPPPPSDVDTLPGDVDSDVPSRRTPSIQGTLSRHSSHRSIPAASPKPPSVDFGVQVGESDVSSPTGSRGALDERRPPTSGSDPDRARPPSSASSDRRAPSRGRLTRAQTREADVDDDDPTIALGSDELRSTRV</sequence>
<dbReference type="GO" id="GO:0005216">
    <property type="term" value="F:monoatomic ion channel activity"/>
    <property type="evidence" value="ECO:0007669"/>
    <property type="project" value="InterPro"/>
</dbReference>
<dbReference type="Proteomes" id="UP001208570">
    <property type="component" value="Unassembled WGS sequence"/>
</dbReference>
<feature type="compositionally biased region" description="Polar residues" evidence="5">
    <location>
        <begin position="596"/>
        <end position="606"/>
    </location>
</feature>
<reference evidence="8" key="1">
    <citation type="journal article" date="2023" name="Mol. Biol. Evol.">
        <title>Third-Generation Sequencing Reveals the Adaptive Role of the Epigenome in Three Deep-Sea Polychaetes.</title>
        <authorList>
            <person name="Perez M."/>
            <person name="Aroh O."/>
            <person name="Sun Y."/>
            <person name="Lan Y."/>
            <person name="Juniper S.K."/>
            <person name="Young C.R."/>
            <person name="Angers B."/>
            <person name="Qian P.Y."/>
        </authorList>
    </citation>
    <scope>NUCLEOTIDE SEQUENCE</scope>
    <source>
        <strain evidence="8">P08H-3</strain>
    </source>
</reference>
<gene>
    <name evidence="8" type="ORF">LSH36_600g01086</name>
</gene>
<dbReference type="AlphaFoldDB" id="A0AAD9MXF7"/>
<dbReference type="Gene3D" id="1.10.287.70">
    <property type="match status" value="1"/>
</dbReference>
<dbReference type="PANTHER" id="PTHR45816:SF4">
    <property type="entry name" value="RYR_IP3R HOMOLOGY ASSOCIATED DOMAIN-CONTAINING PROTEIN"/>
    <property type="match status" value="1"/>
</dbReference>
<organism evidence="8 9">
    <name type="scientific">Paralvinella palmiformis</name>
    <dbReference type="NCBI Taxonomy" id="53620"/>
    <lineage>
        <taxon>Eukaryota</taxon>
        <taxon>Metazoa</taxon>
        <taxon>Spiralia</taxon>
        <taxon>Lophotrochozoa</taxon>
        <taxon>Annelida</taxon>
        <taxon>Polychaeta</taxon>
        <taxon>Sedentaria</taxon>
        <taxon>Canalipalpata</taxon>
        <taxon>Terebellida</taxon>
        <taxon>Terebelliformia</taxon>
        <taxon>Alvinellidae</taxon>
        <taxon>Paralvinella</taxon>
    </lineage>
</organism>
<evidence type="ECO:0000256" key="5">
    <source>
        <dbReference type="SAM" id="MobiDB-lite"/>
    </source>
</evidence>
<comment type="subcellular location">
    <subcellularLocation>
        <location evidence="1">Membrane</location>
        <topology evidence="1">Multi-pass membrane protein</topology>
    </subcellularLocation>
</comment>
<evidence type="ECO:0000256" key="6">
    <source>
        <dbReference type="SAM" id="Phobius"/>
    </source>
</evidence>
<dbReference type="InterPro" id="IPR015925">
    <property type="entry name" value="Ryanodine_IP3_receptor"/>
</dbReference>
<dbReference type="EMBL" id="JAODUP010000600">
    <property type="protein sequence ID" value="KAK2146559.1"/>
    <property type="molecule type" value="Genomic_DNA"/>
</dbReference>
<dbReference type="GO" id="GO:0006816">
    <property type="term" value="P:calcium ion transport"/>
    <property type="evidence" value="ECO:0007669"/>
    <property type="project" value="InterPro"/>
</dbReference>
<feature type="compositionally biased region" description="Low complexity" evidence="5">
    <location>
        <begin position="557"/>
        <end position="571"/>
    </location>
</feature>
<evidence type="ECO:0000256" key="1">
    <source>
        <dbReference type="ARBA" id="ARBA00004141"/>
    </source>
</evidence>
<evidence type="ECO:0000313" key="9">
    <source>
        <dbReference type="Proteomes" id="UP001208570"/>
    </source>
</evidence>
<evidence type="ECO:0000259" key="7">
    <source>
        <dbReference type="Pfam" id="PF00520"/>
    </source>
</evidence>
<evidence type="ECO:0000313" key="8">
    <source>
        <dbReference type="EMBL" id="KAK2146559.1"/>
    </source>
</evidence>
<feature type="compositionally biased region" description="Polar residues" evidence="5">
    <location>
        <begin position="417"/>
        <end position="437"/>
    </location>
</feature>
<keyword evidence="3 6" id="KW-1133">Transmembrane helix</keyword>
<protein>
    <recommendedName>
        <fullName evidence="7">Ion transport domain-containing protein</fullName>
    </recommendedName>
</protein>
<feature type="compositionally biased region" description="Acidic residues" evidence="5">
    <location>
        <begin position="525"/>
        <end position="535"/>
    </location>
</feature>
<feature type="region of interest" description="Disordered" evidence="5">
    <location>
        <begin position="409"/>
        <end position="706"/>
    </location>
</feature>
<keyword evidence="9" id="KW-1185">Reference proteome</keyword>
<feature type="compositionally biased region" description="Basic and acidic residues" evidence="5">
    <location>
        <begin position="643"/>
        <end position="660"/>
    </location>
</feature>
<feature type="transmembrane region" description="Helical" evidence="6">
    <location>
        <begin position="138"/>
        <end position="160"/>
    </location>
</feature>
<proteinExistence type="predicted"/>
<keyword evidence="2 6" id="KW-0812">Transmembrane</keyword>
<feature type="transmembrane region" description="Helical" evidence="6">
    <location>
        <begin position="90"/>
        <end position="117"/>
    </location>
</feature>
<evidence type="ECO:0000256" key="4">
    <source>
        <dbReference type="ARBA" id="ARBA00023136"/>
    </source>
</evidence>
<feature type="transmembrane region" description="Helical" evidence="6">
    <location>
        <begin position="211"/>
        <end position="234"/>
    </location>
</feature>
<dbReference type="PANTHER" id="PTHR45816">
    <property type="entry name" value="MIR DOMAIN-CONTAINING PROTEIN"/>
    <property type="match status" value="1"/>
</dbReference>
<dbReference type="InterPro" id="IPR005821">
    <property type="entry name" value="Ion_trans_dom"/>
</dbReference>
<dbReference type="Pfam" id="PF00520">
    <property type="entry name" value="Ion_trans"/>
    <property type="match status" value="1"/>
</dbReference>
<feature type="domain" description="Ion transport" evidence="7">
    <location>
        <begin position="88"/>
        <end position="242"/>
    </location>
</feature>
<name>A0AAD9MXF7_9ANNE</name>